<dbReference type="AlphaFoldDB" id="A0AAV5ERC6"/>
<evidence type="ECO:0000313" key="4">
    <source>
        <dbReference type="Proteomes" id="UP001054889"/>
    </source>
</evidence>
<keyword evidence="4" id="KW-1185">Reference proteome</keyword>
<dbReference type="Pfam" id="PF14368">
    <property type="entry name" value="LTP_2"/>
    <property type="match status" value="1"/>
</dbReference>
<organism evidence="3 4">
    <name type="scientific">Eleusine coracana subsp. coracana</name>
    <dbReference type="NCBI Taxonomy" id="191504"/>
    <lineage>
        <taxon>Eukaryota</taxon>
        <taxon>Viridiplantae</taxon>
        <taxon>Streptophyta</taxon>
        <taxon>Embryophyta</taxon>
        <taxon>Tracheophyta</taxon>
        <taxon>Spermatophyta</taxon>
        <taxon>Magnoliopsida</taxon>
        <taxon>Liliopsida</taxon>
        <taxon>Poales</taxon>
        <taxon>Poaceae</taxon>
        <taxon>PACMAD clade</taxon>
        <taxon>Chloridoideae</taxon>
        <taxon>Cynodonteae</taxon>
        <taxon>Eleusininae</taxon>
        <taxon>Eleusine</taxon>
    </lineage>
</organism>
<proteinExistence type="predicted"/>
<dbReference type="EMBL" id="BQKI01000077">
    <property type="protein sequence ID" value="GJN24676.1"/>
    <property type="molecule type" value="Genomic_DNA"/>
</dbReference>
<feature type="compositionally biased region" description="Pro residues" evidence="1">
    <location>
        <begin position="126"/>
        <end position="136"/>
    </location>
</feature>
<feature type="region of interest" description="Disordered" evidence="1">
    <location>
        <begin position="110"/>
        <end position="145"/>
    </location>
</feature>
<comment type="caution">
    <text evidence="3">The sequence shown here is derived from an EMBL/GenBank/DDBJ whole genome shotgun (WGS) entry which is preliminary data.</text>
</comment>
<reference evidence="3" key="2">
    <citation type="submission" date="2021-12" db="EMBL/GenBank/DDBJ databases">
        <title>Resequencing data analysis of finger millet.</title>
        <authorList>
            <person name="Hatakeyama M."/>
            <person name="Aluri S."/>
            <person name="Balachadran M.T."/>
            <person name="Sivarajan S.R."/>
            <person name="Poveda L."/>
            <person name="Shimizu-Inatsugi R."/>
            <person name="Schlapbach R."/>
            <person name="Sreeman S.M."/>
            <person name="Shimizu K.K."/>
        </authorList>
    </citation>
    <scope>NUCLEOTIDE SEQUENCE</scope>
</reference>
<dbReference type="InterPro" id="IPR016140">
    <property type="entry name" value="Bifunc_inhib/LTP/seed_store"/>
</dbReference>
<sequence length="178" mass="18543">MRMETMMLHVAVMIYGAYDLAGVRAGATGGVVHDVAAHQLHPMLQLPHQQLQRCRPDGRLLAALMNASTGCACLVLTGNVPLAGVPIDRTLAVTLPKACNSMAVPVQCRDTSTQTPAPGPVAVTPPSTPPLPPSTPATPESEAPVHPRLLPSSAWRTSSRVSRPAVFVLLLAVGAALV</sequence>
<gene>
    <name evidence="3" type="primary">gb12430</name>
    <name evidence="3" type="ORF">PR202_gb12430</name>
</gene>
<name>A0AAV5ERC6_ELECO</name>
<dbReference type="Proteomes" id="UP001054889">
    <property type="component" value="Unassembled WGS sequence"/>
</dbReference>
<protein>
    <recommendedName>
        <fullName evidence="2">Bifunctional inhibitor/plant lipid transfer protein/seed storage helical domain-containing protein</fullName>
    </recommendedName>
</protein>
<dbReference type="CDD" id="cd00010">
    <property type="entry name" value="AAI_LTSS"/>
    <property type="match status" value="1"/>
</dbReference>
<evidence type="ECO:0000313" key="3">
    <source>
        <dbReference type="EMBL" id="GJN24676.1"/>
    </source>
</evidence>
<evidence type="ECO:0000259" key="2">
    <source>
        <dbReference type="Pfam" id="PF14368"/>
    </source>
</evidence>
<feature type="domain" description="Bifunctional inhibitor/plant lipid transfer protein/seed storage helical" evidence="2">
    <location>
        <begin position="61"/>
        <end position="108"/>
    </location>
</feature>
<reference evidence="3" key="1">
    <citation type="journal article" date="2018" name="DNA Res.">
        <title>Multiple hybrid de novo genome assembly of finger millet, an orphan allotetraploid crop.</title>
        <authorList>
            <person name="Hatakeyama M."/>
            <person name="Aluri S."/>
            <person name="Balachadran M.T."/>
            <person name="Sivarajan S.R."/>
            <person name="Patrignani A."/>
            <person name="Gruter S."/>
            <person name="Poveda L."/>
            <person name="Shimizu-Inatsugi R."/>
            <person name="Baeten J."/>
            <person name="Francoijs K.J."/>
            <person name="Nataraja K.N."/>
            <person name="Reddy Y.A.N."/>
            <person name="Phadnis S."/>
            <person name="Ravikumar R.L."/>
            <person name="Schlapbach R."/>
            <person name="Sreeman S.M."/>
            <person name="Shimizu K.K."/>
        </authorList>
    </citation>
    <scope>NUCLEOTIDE SEQUENCE</scope>
</reference>
<accession>A0AAV5ERC6</accession>
<evidence type="ECO:0000256" key="1">
    <source>
        <dbReference type="SAM" id="MobiDB-lite"/>
    </source>
</evidence>